<dbReference type="EMBL" id="LR796486">
    <property type="protein sequence ID" value="CAB4147605.1"/>
    <property type="molecule type" value="Genomic_DNA"/>
</dbReference>
<reference evidence="1" key="1">
    <citation type="submission" date="2020-04" db="EMBL/GenBank/DDBJ databases">
        <authorList>
            <person name="Chiriac C."/>
            <person name="Salcher M."/>
            <person name="Ghai R."/>
            <person name="Kavagutti S V."/>
        </authorList>
    </citation>
    <scope>NUCLEOTIDE SEQUENCE</scope>
</reference>
<evidence type="ECO:0000313" key="1">
    <source>
        <dbReference type="EMBL" id="CAB4147605.1"/>
    </source>
</evidence>
<sequence length="54" mass="6339">MAKFRCVHTGNICEFTNEWDIKQMREHKEYSEIVDAPVNEEPTVKKVITKSKEA</sequence>
<protein>
    <submittedName>
        <fullName evidence="1">Uncharacterized protein</fullName>
    </submittedName>
</protein>
<gene>
    <name evidence="1" type="ORF">UFOVP507_37</name>
</gene>
<name>A0A6J5MKA6_9CAUD</name>
<organism evidence="1">
    <name type="scientific">uncultured Caudovirales phage</name>
    <dbReference type="NCBI Taxonomy" id="2100421"/>
    <lineage>
        <taxon>Viruses</taxon>
        <taxon>Duplodnaviria</taxon>
        <taxon>Heunggongvirae</taxon>
        <taxon>Uroviricota</taxon>
        <taxon>Caudoviricetes</taxon>
        <taxon>Peduoviridae</taxon>
        <taxon>Maltschvirus</taxon>
        <taxon>Maltschvirus maltsch</taxon>
    </lineage>
</organism>
<accession>A0A6J5MKA6</accession>
<proteinExistence type="predicted"/>